<protein>
    <submittedName>
        <fullName evidence="2">Uncharacterized protein</fullName>
    </submittedName>
</protein>
<dbReference type="RefSeq" id="WP_036082582.1">
    <property type="nucleotide sequence ID" value="NZ_JPGK01000005.1"/>
</dbReference>
<dbReference type="Proteomes" id="UP000029452">
    <property type="component" value="Unassembled WGS sequence"/>
</dbReference>
<evidence type="ECO:0000256" key="1">
    <source>
        <dbReference type="SAM" id="MobiDB-lite"/>
    </source>
</evidence>
<accession>A0A094W8N3</accession>
<gene>
    <name evidence="2" type="ORF">LptCag_1603</name>
</gene>
<dbReference type="PATRIC" id="fig|178606.4.peg.1609"/>
<proteinExistence type="predicted"/>
<evidence type="ECO:0000313" key="2">
    <source>
        <dbReference type="EMBL" id="KGA93893.1"/>
    </source>
</evidence>
<feature type="region of interest" description="Disordered" evidence="1">
    <location>
        <begin position="80"/>
        <end position="111"/>
    </location>
</feature>
<dbReference type="EMBL" id="JPGK01000005">
    <property type="protein sequence ID" value="KGA93893.1"/>
    <property type="molecule type" value="Genomic_DNA"/>
</dbReference>
<comment type="caution">
    <text evidence="2">The sequence shown here is derived from an EMBL/GenBank/DDBJ whole genome shotgun (WGS) entry which is preliminary data.</text>
</comment>
<name>A0A094W8N3_9BACT</name>
<evidence type="ECO:0000313" key="3">
    <source>
        <dbReference type="Proteomes" id="UP000029452"/>
    </source>
</evidence>
<reference evidence="2 3" key="1">
    <citation type="submission" date="2014-06" db="EMBL/GenBank/DDBJ databases">
        <title>Draft genome sequence of iron oxidizing acidophile Leptospirillum ferriphilum DSM14647.</title>
        <authorList>
            <person name="Cardenas J.P."/>
            <person name="Lazcano M."/>
            <person name="Ossandon F.J."/>
            <person name="Corbett M."/>
            <person name="Holmes D.S."/>
            <person name="Watkin E."/>
        </authorList>
    </citation>
    <scope>NUCLEOTIDE SEQUENCE [LARGE SCALE GENOMIC DNA]</scope>
    <source>
        <strain evidence="2 3">DSM 14647</strain>
    </source>
</reference>
<sequence length="324" mass="36413">MNVSAREEEKGYNRIDGEWSGRWGKIAITPVYRDNPLLETPKYKVIGSIANPETGKSLELGGMEFSPEKAMDLKNIVLSGPKTESVREGEEKTDEPTIPNPLQGGGRENLPSPVHPVLSRLTESLHEMAIADVFVASQIHALREIRSEVDPGHRLTMAEESLKREMDRRHEAVMKHKDLRSDIRREMKSMKPEEKVQFLLMMASHLETMAAEGEKRMSEYGKKQRTISPEMDVTGKEGLKHAIDVAKTIRIDKEAEFLTGMAENMIGKQKETAQALKKGAKDYAGAQEKLKENKAKVKYSTQKLGEKIRTILDQSPVRGPGFHV</sequence>
<dbReference type="AlphaFoldDB" id="A0A094W8N3"/>
<organism evidence="2 3">
    <name type="scientific">Leptospirillum ferriphilum</name>
    <dbReference type="NCBI Taxonomy" id="178606"/>
    <lineage>
        <taxon>Bacteria</taxon>
        <taxon>Pseudomonadati</taxon>
        <taxon>Nitrospirota</taxon>
        <taxon>Nitrospiria</taxon>
        <taxon>Nitrospirales</taxon>
        <taxon>Nitrospiraceae</taxon>
        <taxon>Leptospirillum</taxon>
    </lineage>
</organism>